<comment type="caution">
    <text evidence="1">The sequence shown here is derived from an EMBL/GenBank/DDBJ whole genome shotgun (WGS) entry which is preliminary data.</text>
</comment>
<evidence type="ECO:0000313" key="2">
    <source>
        <dbReference type="Proteomes" id="UP001501411"/>
    </source>
</evidence>
<organism evidence="1 2">
    <name type="scientific">Olivibacter ginsenosidimutans</name>
    <dbReference type="NCBI Taxonomy" id="1176537"/>
    <lineage>
        <taxon>Bacteria</taxon>
        <taxon>Pseudomonadati</taxon>
        <taxon>Bacteroidota</taxon>
        <taxon>Sphingobacteriia</taxon>
        <taxon>Sphingobacteriales</taxon>
        <taxon>Sphingobacteriaceae</taxon>
        <taxon>Olivibacter</taxon>
    </lineage>
</organism>
<evidence type="ECO:0008006" key="3">
    <source>
        <dbReference type="Google" id="ProtNLM"/>
    </source>
</evidence>
<name>A0ABP9BJF1_9SPHI</name>
<accession>A0ABP9BJF1</accession>
<proteinExistence type="predicted"/>
<reference evidence="2" key="1">
    <citation type="journal article" date="2019" name="Int. J. Syst. Evol. Microbiol.">
        <title>The Global Catalogue of Microorganisms (GCM) 10K type strain sequencing project: providing services to taxonomists for standard genome sequencing and annotation.</title>
        <authorList>
            <consortium name="The Broad Institute Genomics Platform"/>
            <consortium name="The Broad Institute Genome Sequencing Center for Infectious Disease"/>
            <person name="Wu L."/>
            <person name="Ma J."/>
        </authorList>
    </citation>
    <scope>NUCLEOTIDE SEQUENCE [LARGE SCALE GENOMIC DNA]</scope>
    <source>
        <strain evidence="2">JCM 18200</strain>
    </source>
</reference>
<sequence>MKKILIPIDFSAKSLDILTDYVLATNVHELDVLFFSGIKLSDSITDLLLLSRRTKEVERIPASFENYCKCIQQEFKTISRVRFIYFYGNTLALFRNFLAAQEIDEIVYDPTLKLKRITKLSLDTVDMIDKLKWTKWTPDKRKPQIEARIIKTKAIETIEAMV</sequence>
<gene>
    <name evidence="1" type="ORF">GCM10023231_25900</name>
</gene>
<keyword evidence="2" id="KW-1185">Reference proteome</keyword>
<protein>
    <recommendedName>
        <fullName evidence="3">Universal stress protein</fullName>
    </recommendedName>
</protein>
<dbReference type="EMBL" id="BAABIQ010000037">
    <property type="protein sequence ID" value="GAA4796276.1"/>
    <property type="molecule type" value="Genomic_DNA"/>
</dbReference>
<dbReference type="RefSeq" id="WP_345232218.1">
    <property type="nucleotide sequence ID" value="NZ_BAABIQ010000037.1"/>
</dbReference>
<dbReference type="Proteomes" id="UP001501411">
    <property type="component" value="Unassembled WGS sequence"/>
</dbReference>
<evidence type="ECO:0000313" key="1">
    <source>
        <dbReference type="EMBL" id="GAA4796276.1"/>
    </source>
</evidence>